<feature type="domain" description="TrwC relaxase" evidence="3">
    <location>
        <begin position="2"/>
        <end position="85"/>
    </location>
</feature>
<dbReference type="SUPFAM" id="SSF52540">
    <property type="entry name" value="P-loop containing nucleoside triphosphate hydrolases"/>
    <property type="match status" value="2"/>
</dbReference>
<organism evidence="4 5">
    <name type="scientific">Blastopirellula marina DSM 3645</name>
    <dbReference type="NCBI Taxonomy" id="314230"/>
    <lineage>
        <taxon>Bacteria</taxon>
        <taxon>Pseudomonadati</taxon>
        <taxon>Planctomycetota</taxon>
        <taxon>Planctomycetia</taxon>
        <taxon>Pirellulales</taxon>
        <taxon>Pirellulaceae</taxon>
        <taxon>Blastopirellula</taxon>
    </lineage>
</organism>
<feature type="compositionally biased region" description="Basic and acidic residues" evidence="1">
    <location>
        <begin position="688"/>
        <end position="697"/>
    </location>
</feature>
<dbReference type="eggNOG" id="COG0507">
    <property type="taxonomic scope" value="Bacteria"/>
</dbReference>
<dbReference type="Pfam" id="PF01443">
    <property type="entry name" value="Viral_helicase1"/>
    <property type="match status" value="1"/>
</dbReference>
<comment type="caution">
    <text evidence="4">The sequence shown here is derived from an EMBL/GenBank/DDBJ whole genome shotgun (WGS) entry which is preliminary data.</text>
</comment>
<accession>A3ZP08</accession>
<dbReference type="InterPro" id="IPR014862">
    <property type="entry name" value="TrwC"/>
</dbReference>
<dbReference type="Proteomes" id="UP000004358">
    <property type="component" value="Unassembled WGS sequence"/>
</dbReference>
<evidence type="ECO:0000259" key="2">
    <source>
        <dbReference type="Pfam" id="PF01443"/>
    </source>
</evidence>
<evidence type="ECO:0000313" key="5">
    <source>
        <dbReference type="Proteomes" id="UP000004358"/>
    </source>
</evidence>
<proteinExistence type="predicted"/>
<protein>
    <submittedName>
        <fullName evidence="4">Uncharacterized protein</fullName>
    </submittedName>
</protein>
<dbReference type="HOGENOM" id="CLU_001748_0_0_0"/>
<dbReference type="GO" id="GO:0005524">
    <property type="term" value="F:ATP binding"/>
    <property type="evidence" value="ECO:0007669"/>
    <property type="project" value="InterPro"/>
</dbReference>
<dbReference type="Pfam" id="PF08751">
    <property type="entry name" value="TrwC"/>
    <property type="match status" value="1"/>
</dbReference>
<feature type="domain" description="(+)RNA virus helicase C-terminal" evidence="2">
    <location>
        <begin position="576"/>
        <end position="626"/>
    </location>
</feature>
<dbReference type="Gene3D" id="3.40.50.300">
    <property type="entry name" value="P-loop containing nucleotide triphosphate hydrolases"/>
    <property type="match status" value="2"/>
</dbReference>
<dbReference type="SUPFAM" id="SSF55464">
    <property type="entry name" value="Origin of replication-binding domain, RBD-like"/>
    <property type="match status" value="1"/>
</dbReference>
<evidence type="ECO:0000313" key="4">
    <source>
        <dbReference type="EMBL" id="EAQ81482.1"/>
    </source>
</evidence>
<reference evidence="4 5" key="1">
    <citation type="submission" date="2006-02" db="EMBL/GenBank/DDBJ databases">
        <authorList>
            <person name="Amann R."/>
            <person name="Ferriera S."/>
            <person name="Johnson J."/>
            <person name="Kravitz S."/>
            <person name="Halpern A."/>
            <person name="Remington K."/>
            <person name="Beeson K."/>
            <person name="Tran B."/>
            <person name="Rogers Y.-H."/>
            <person name="Friedman R."/>
            <person name="Venter J.C."/>
        </authorList>
    </citation>
    <scope>NUCLEOTIDE SEQUENCE [LARGE SCALE GENOMIC DNA]</scope>
    <source>
        <strain evidence="4 5">DSM 3645</strain>
    </source>
</reference>
<evidence type="ECO:0000256" key="1">
    <source>
        <dbReference type="SAM" id="MobiDB-lite"/>
    </source>
</evidence>
<evidence type="ECO:0000259" key="3">
    <source>
        <dbReference type="Pfam" id="PF08751"/>
    </source>
</evidence>
<feature type="region of interest" description="Disordered" evidence="1">
    <location>
        <begin position="647"/>
        <end position="697"/>
    </location>
</feature>
<dbReference type="InterPro" id="IPR027351">
    <property type="entry name" value="(+)RNA_virus_helicase_core_dom"/>
</dbReference>
<gene>
    <name evidence="4" type="ORF">DSM3645_27912</name>
</gene>
<dbReference type="EMBL" id="AANZ01000004">
    <property type="protein sequence ID" value="EAQ81482.1"/>
    <property type="molecule type" value="Genomic_DNA"/>
</dbReference>
<dbReference type="CDD" id="cd18809">
    <property type="entry name" value="SF1_C_RecD"/>
    <property type="match status" value="1"/>
</dbReference>
<dbReference type="InterPro" id="IPR027417">
    <property type="entry name" value="P-loop_NTPase"/>
</dbReference>
<sequence length="697" mass="77399">MRLANRLQELGFSVVRKRDDFEIAGMPQDILGRFSRRTERIEQIAQEKGITDADRKAELGAETRERKGKNLSLAALQKEWRSRLTRDEQDWIAEVHRREAKPVRPSPGERSAVDHAVEHSFVRDAVVPERKLMTEALKRGLGAVTVDRTEQELKRRPLIRSQVDDRDMATTREMLALESKIVSFAREGRGRCRPLGDPKRPLTRDWFNEGQQAAVRHVLGSRDRVMMIRGVAGTGKTTLEQEIGEALAETGKPVVALAQSVKASREVLRQEAGFAEADTVARFLKDAEMQASAKNGVILVDEASQLGTRDMHAVFTVAESVNARVLLVGDRRQHKSVTAGEPLKLLEERAGLPVAEVTEILRQQGDYKKVAEHLSEGRVGPAFDELDKLGWIRQVADDQRYQELASAYLAAINEQDRHGKRKTALVVSPTHAEASRVTDAIRKSLHASGLLQEERTVTTYVSAHLTDAQKQDATEYELGDLIQFHQNAPGFTKGTRLVVDETPPPTDLADRFEVYRAKPLALAVGDRIRITAGGKTKDGKHRLSNGALFTVEGFTAHGDLCVNNDWIIDHDFGHLAHGYVTTSHASQGATVNKVFVAIDSESMKATDQRTAYVAVTRGKEQAVIFTDDHLDLLKAAARADKSLSAMELAEPKPETKPTPAEVFANRRRRGARSVSSEYSPIVPSAPERPTREPDRAR</sequence>
<dbReference type="AlphaFoldDB" id="A3ZP08"/>
<dbReference type="STRING" id="314230.DSM3645_27912"/>
<dbReference type="Pfam" id="PF13604">
    <property type="entry name" value="AAA_30"/>
    <property type="match status" value="1"/>
</dbReference>
<name>A3ZP08_9BACT</name>